<reference evidence="3 4" key="1">
    <citation type="submission" date="2019-09" db="EMBL/GenBank/DDBJ databases">
        <authorList>
            <person name="Kevbrin V."/>
            <person name="Grouzdev D.S."/>
        </authorList>
    </citation>
    <scope>NUCLEOTIDE SEQUENCE [LARGE SCALE GENOMIC DNA]</scope>
    <source>
        <strain evidence="3 4">G-192</strain>
    </source>
</reference>
<dbReference type="Proteomes" id="UP000325122">
    <property type="component" value="Unassembled WGS sequence"/>
</dbReference>
<evidence type="ECO:0000313" key="3">
    <source>
        <dbReference type="EMBL" id="KAA5803886.1"/>
    </source>
</evidence>
<dbReference type="RefSeq" id="WP_150023154.1">
    <property type="nucleotide sequence ID" value="NZ_VWOJ01000002.1"/>
</dbReference>
<feature type="region of interest" description="Disordered" evidence="1">
    <location>
        <begin position="214"/>
        <end position="240"/>
    </location>
</feature>
<dbReference type="AlphaFoldDB" id="A0A5M6ZGK3"/>
<sequence length="408" mass="44187">MKRIKHTVLAVVIALSTSACANLSTVYRAPDLTGAENRTLLQPRARSLVLDANQSVVLQGTPRKGDKENHTYNVFCAQPSPDAITAVAASGGLNAAFRDISAETAFALGQTTASIGLRTQSIQLLRDHSYRLCEGYLSGAIDEFNFRILQRRYQNLMTAVLAIEQLTGPVMAQQAAIGVHGDASAGASIRSLVDLRIDLTEKIAADEAALKEARDTAAADDDSEEKKQDEKDPGITAIEERLDSRRKGVAAIDTLMGNLEPGSASTHVVQALADLRQAASLDAASIKHVSKAVENISRLVLEADYTGQMCFDFLMQGGQSSGPANQGNDNLTKFCRDYFKSINSINALAVDIINEEKYKGLSNDERLELFRLLIGSRGQIRNANIKENEPDIFGGINHRIMIPIDPSF</sequence>
<proteinExistence type="predicted"/>
<comment type="caution">
    <text evidence="3">The sequence shown here is derived from an EMBL/GenBank/DDBJ whole genome shotgun (WGS) entry which is preliminary data.</text>
</comment>
<dbReference type="EMBL" id="VWOJ01000002">
    <property type="protein sequence ID" value="KAA5803886.1"/>
    <property type="molecule type" value="Genomic_DNA"/>
</dbReference>
<keyword evidence="2" id="KW-0732">Signal</keyword>
<name>A0A5M6ZGK3_9PROT</name>
<evidence type="ECO:0000313" key="4">
    <source>
        <dbReference type="Proteomes" id="UP000325122"/>
    </source>
</evidence>
<dbReference type="PROSITE" id="PS51257">
    <property type="entry name" value="PROKAR_LIPOPROTEIN"/>
    <property type="match status" value="1"/>
</dbReference>
<feature type="chain" id="PRO_5024269848" evidence="2">
    <location>
        <begin position="22"/>
        <end position="408"/>
    </location>
</feature>
<organism evidence="3 4">
    <name type="scientific">Alkalicaulis satelles</name>
    <dbReference type="NCBI Taxonomy" id="2609175"/>
    <lineage>
        <taxon>Bacteria</taxon>
        <taxon>Pseudomonadati</taxon>
        <taxon>Pseudomonadota</taxon>
        <taxon>Alphaproteobacteria</taxon>
        <taxon>Maricaulales</taxon>
        <taxon>Maricaulaceae</taxon>
        <taxon>Alkalicaulis</taxon>
    </lineage>
</organism>
<evidence type="ECO:0000256" key="2">
    <source>
        <dbReference type="SAM" id="SignalP"/>
    </source>
</evidence>
<feature type="compositionally biased region" description="Basic and acidic residues" evidence="1">
    <location>
        <begin position="224"/>
        <end position="240"/>
    </location>
</feature>
<protein>
    <submittedName>
        <fullName evidence="3">Uncharacterized protein</fullName>
    </submittedName>
</protein>
<evidence type="ECO:0000256" key="1">
    <source>
        <dbReference type="SAM" id="MobiDB-lite"/>
    </source>
</evidence>
<gene>
    <name evidence="3" type="ORF">F1654_08805</name>
</gene>
<keyword evidence="4" id="KW-1185">Reference proteome</keyword>
<accession>A0A5M6ZGK3</accession>
<feature type="signal peptide" evidence="2">
    <location>
        <begin position="1"/>
        <end position="21"/>
    </location>
</feature>